<feature type="compositionally biased region" description="Acidic residues" evidence="1">
    <location>
        <begin position="47"/>
        <end position="61"/>
    </location>
</feature>
<feature type="region of interest" description="Disordered" evidence="1">
    <location>
        <begin position="40"/>
        <end position="70"/>
    </location>
</feature>
<keyword evidence="3" id="KW-1185">Reference proteome</keyword>
<feature type="region of interest" description="Disordered" evidence="1">
    <location>
        <begin position="433"/>
        <end position="472"/>
    </location>
</feature>
<dbReference type="KEGG" id="ache:ACHE_41113S"/>
<name>A0A7R7ZPD8_ASPCH</name>
<feature type="region of interest" description="Disordered" evidence="1">
    <location>
        <begin position="374"/>
        <end position="398"/>
    </location>
</feature>
<accession>A0A7R7ZPD8</accession>
<reference evidence="2" key="1">
    <citation type="submission" date="2021-01" db="EMBL/GenBank/DDBJ databases">
        <authorList>
            <consortium name="Aspergillus chevalieri M1 genome sequencing consortium"/>
            <person name="Kazuki M."/>
            <person name="Futagami T."/>
        </authorList>
    </citation>
    <scope>NUCLEOTIDE SEQUENCE</scope>
    <source>
        <strain evidence="2">M1</strain>
    </source>
</reference>
<feature type="compositionally biased region" description="Polar residues" evidence="1">
    <location>
        <begin position="671"/>
        <end position="690"/>
    </location>
</feature>
<feature type="region of interest" description="Disordered" evidence="1">
    <location>
        <begin position="655"/>
        <end position="741"/>
    </location>
</feature>
<evidence type="ECO:0000256" key="1">
    <source>
        <dbReference type="SAM" id="MobiDB-lite"/>
    </source>
</evidence>
<dbReference type="AlphaFoldDB" id="A0A7R7ZPD8"/>
<feature type="compositionally biased region" description="Basic residues" evidence="1">
    <location>
        <begin position="299"/>
        <end position="308"/>
    </location>
</feature>
<dbReference type="EMBL" id="AP024419">
    <property type="protein sequence ID" value="BCR88549.1"/>
    <property type="molecule type" value="Genomic_DNA"/>
</dbReference>
<feature type="compositionally biased region" description="Acidic residues" evidence="1">
    <location>
        <begin position="381"/>
        <end position="395"/>
    </location>
</feature>
<dbReference type="GeneID" id="66982907"/>
<feature type="region of interest" description="Disordered" evidence="1">
    <location>
        <begin position="289"/>
        <end position="309"/>
    </location>
</feature>
<organism evidence="2 3">
    <name type="scientific">Aspergillus chevalieri</name>
    <name type="common">Eurotium chevalieri</name>
    <dbReference type="NCBI Taxonomy" id="182096"/>
    <lineage>
        <taxon>Eukaryota</taxon>
        <taxon>Fungi</taxon>
        <taxon>Dikarya</taxon>
        <taxon>Ascomycota</taxon>
        <taxon>Pezizomycotina</taxon>
        <taxon>Eurotiomycetes</taxon>
        <taxon>Eurotiomycetidae</taxon>
        <taxon>Eurotiales</taxon>
        <taxon>Aspergillaceae</taxon>
        <taxon>Aspergillus</taxon>
        <taxon>Aspergillus subgen. Aspergillus</taxon>
    </lineage>
</organism>
<feature type="region of interest" description="Disordered" evidence="1">
    <location>
        <begin position="1"/>
        <end position="27"/>
    </location>
</feature>
<protein>
    <submittedName>
        <fullName evidence="2">Uncharacterized protein</fullName>
    </submittedName>
</protein>
<proteinExistence type="predicted"/>
<dbReference type="RefSeq" id="XP_043137071.1">
    <property type="nucleotide sequence ID" value="XM_043279387.1"/>
</dbReference>
<feature type="compositionally biased region" description="Basic and acidic residues" evidence="1">
    <location>
        <begin position="701"/>
        <end position="711"/>
    </location>
</feature>
<reference evidence="2" key="2">
    <citation type="submission" date="2021-02" db="EMBL/GenBank/DDBJ databases">
        <title>Aspergillus chevalieri M1 genome sequence.</title>
        <authorList>
            <person name="Kadooka C."/>
            <person name="Mori K."/>
            <person name="Futagami T."/>
        </authorList>
    </citation>
    <scope>NUCLEOTIDE SEQUENCE</scope>
    <source>
        <strain evidence="2">M1</strain>
    </source>
</reference>
<evidence type="ECO:0000313" key="2">
    <source>
        <dbReference type="EMBL" id="BCR88549.1"/>
    </source>
</evidence>
<sequence length="766" mass="87024">MERNYSVSGLTDDMFTCQRSPSKTDKESIKQVIESKDLLRPSHFDWTDESEELEGVEEAEGQSEGSIGEGELEETMASFYDLERQPNISLGEPENEWPDFGEVMVQETTLPEPDYEELKRASMQEDVNQEFAFRQGWMEVAGESIHHFNWLGSPRYEYSSTPAAISLLFLFAAPKIPGPGDEWRFSAIMRRAMRHVDPVVLYPENGREDFRPRGFGLIRWVTGRVFKFYSPHGNWQTDSDDIADGTHTDSGDVNMYMGSTLQFRNGYVRDYTIRSRAQWGDEQQRLYAEKFPAPSQTRSSKKPYKPSRLRQCILPGDLEDSAEAEPSVKPEIDRLASRTPRMRRAFSESTPDLLGRLHRETSVHDFESGLDAMIETTSGDSDNDSNDSNDSDDGFPDIGEFVQLSYEEFKDAECRRMDIIERAAIAPGLETIPEEDVNDLKNEPQEAGGADMTDNIEPPKDNQGDQMVEQEKEDQSIGIVMQNQNIQSNLAVEQAGENDQNNHDHHCLRTNQLVEYGQRGQYKHKIGTPEQENNGQVGQNNQVVEKHIDIQNEQLGQNDQIAQNIETVEQVKSDQDYNGEIDQFGSIDTTDQKQKDHQHISTGTHTRSDSDIIYYISNEPKSEAVNVQTMVNEPLSPPTDQSNEKWKKRISHISQEARSALRPKDARFLPESNSSGSFESTPSPTSNCNPDRQHISLFHTEIPRDGGESPHKTSSTKELATKVKRILSRSSSENDTARPKKQRRITFSDLIYEGIWAFESFSMVMA</sequence>
<dbReference type="Proteomes" id="UP000637239">
    <property type="component" value="Chromosome 4"/>
</dbReference>
<evidence type="ECO:0000313" key="3">
    <source>
        <dbReference type="Proteomes" id="UP000637239"/>
    </source>
</evidence>
<gene>
    <name evidence="2" type="ORF">ACHE_41113S</name>
</gene>
<feature type="compositionally biased region" description="Basic and acidic residues" evidence="1">
    <location>
        <begin position="457"/>
        <end position="472"/>
    </location>
</feature>